<reference evidence="1 2" key="1">
    <citation type="submission" date="2017-06" db="EMBL/GenBank/DDBJ databases">
        <authorList>
            <person name="Swanenburg J."/>
            <person name="Kort R."/>
        </authorList>
    </citation>
    <scope>NUCLEOTIDE SEQUENCE [LARGE SCALE GENOMIC DNA]</scope>
    <source>
        <strain evidence="1 2">RL05</strain>
    </source>
</reference>
<dbReference type="EMBL" id="NKLP01000226">
    <property type="protein sequence ID" value="TDN29279.1"/>
    <property type="molecule type" value="Genomic_DNA"/>
</dbReference>
<evidence type="ECO:0000313" key="2">
    <source>
        <dbReference type="Proteomes" id="UP000295195"/>
    </source>
</evidence>
<proteinExistence type="predicted"/>
<organism evidence="1 2">
    <name type="scientific">Lactobacillus crispatus</name>
    <dbReference type="NCBI Taxonomy" id="47770"/>
    <lineage>
        <taxon>Bacteria</taxon>
        <taxon>Bacillati</taxon>
        <taxon>Bacillota</taxon>
        <taxon>Bacilli</taxon>
        <taxon>Lactobacillales</taxon>
        <taxon>Lactobacillaceae</taxon>
        <taxon>Lactobacillus</taxon>
    </lineage>
</organism>
<name>A0A4R6CQP0_9LACO</name>
<protein>
    <submittedName>
        <fullName evidence="1">Uncharacterized protein</fullName>
    </submittedName>
</protein>
<accession>A0A4R6CQP0</accession>
<sequence>MIITAEDTERKKYILNQLEKDYGKKINWKNQYDNIYFLLTDLEKQTNKGQISIPIIDFRNLRVYLANQLDFYPNYPYDKPEPMAAGLHSEEAAENHFFLHPETYGRLPNYDIELFYRALTSETILYQEKSKQIEKLKVLPEFLAFLKNSSLKHLSWVFA</sequence>
<comment type="caution">
    <text evidence="1">The sequence shown here is derived from an EMBL/GenBank/DDBJ whole genome shotgun (WGS) entry which is preliminary data.</text>
</comment>
<dbReference type="AlphaFoldDB" id="A0A4R6CQP0"/>
<gene>
    <name evidence="1" type="ORF">CEE75_11295</name>
</gene>
<dbReference type="RefSeq" id="WP_133476710.1">
    <property type="nucleotide sequence ID" value="NZ_JABERQ010000062.1"/>
</dbReference>
<dbReference type="Proteomes" id="UP000295195">
    <property type="component" value="Unassembled WGS sequence"/>
</dbReference>
<evidence type="ECO:0000313" key="1">
    <source>
        <dbReference type="EMBL" id="TDN29279.1"/>
    </source>
</evidence>